<name>A0ABW1TKD3_9LACO</name>
<dbReference type="Pfam" id="PF06953">
    <property type="entry name" value="ArsD"/>
    <property type="match status" value="1"/>
</dbReference>
<keyword evidence="2" id="KW-1185">Reference proteome</keyword>
<dbReference type="InterPro" id="IPR010712">
    <property type="entry name" value="Arsenical-R_ArsD"/>
</dbReference>
<accession>A0ABW1TKD3</accession>
<reference evidence="2" key="1">
    <citation type="journal article" date="2019" name="Int. J. Syst. Evol. Microbiol.">
        <title>The Global Catalogue of Microorganisms (GCM) 10K type strain sequencing project: providing services to taxonomists for standard genome sequencing and annotation.</title>
        <authorList>
            <consortium name="The Broad Institute Genomics Platform"/>
            <consortium name="The Broad Institute Genome Sequencing Center for Infectious Disease"/>
            <person name="Wu L."/>
            <person name="Ma J."/>
        </authorList>
    </citation>
    <scope>NUCLEOTIDE SEQUENCE [LARGE SCALE GENOMIC DNA]</scope>
    <source>
        <strain evidence="2">CCM 8908</strain>
    </source>
</reference>
<dbReference type="EMBL" id="JBHSSI010000078">
    <property type="protein sequence ID" value="MFC6261742.1"/>
    <property type="molecule type" value="Genomic_DNA"/>
</dbReference>
<dbReference type="Proteomes" id="UP001596283">
    <property type="component" value="Unassembled WGS sequence"/>
</dbReference>
<organism evidence="1 2">
    <name type="scientific">Levilactobacillus fujinensis</name>
    <dbReference type="NCBI Taxonomy" id="2486024"/>
    <lineage>
        <taxon>Bacteria</taxon>
        <taxon>Bacillati</taxon>
        <taxon>Bacillota</taxon>
        <taxon>Bacilli</taxon>
        <taxon>Lactobacillales</taxon>
        <taxon>Lactobacillaceae</taxon>
        <taxon>Levilactobacillus</taxon>
    </lineage>
</organism>
<evidence type="ECO:0000313" key="1">
    <source>
        <dbReference type="EMBL" id="MFC6261742.1"/>
    </source>
</evidence>
<dbReference type="RefSeq" id="WP_125685315.1">
    <property type="nucleotide sequence ID" value="NZ_JBHSSI010000078.1"/>
</dbReference>
<sequence length="106" mass="11607">MTQIKIYEGTSSCATGQMESGLVADLARISMATRTLNQREDVQLVRYDLMQDGSQFICDQRVADLIAAKGGAALPITMVDNEIVKQGRYPTTPELTRYCDGTSVTL</sequence>
<gene>
    <name evidence="1" type="ORF">ACFP1C_12440</name>
</gene>
<proteinExistence type="predicted"/>
<protein>
    <submittedName>
        <fullName evidence="1">Arsenic metallochaperone ArsD family protein</fullName>
    </submittedName>
</protein>
<evidence type="ECO:0000313" key="2">
    <source>
        <dbReference type="Proteomes" id="UP001596283"/>
    </source>
</evidence>
<comment type="caution">
    <text evidence="1">The sequence shown here is derived from an EMBL/GenBank/DDBJ whole genome shotgun (WGS) entry which is preliminary data.</text>
</comment>
<dbReference type="Gene3D" id="3.40.30.10">
    <property type="entry name" value="Glutaredoxin"/>
    <property type="match status" value="1"/>
</dbReference>